<evidence type="ECO:0000259" key="2">
    <source>
        <dbReference type="Pfam" id="PF01565"/>
    </source>
</evidence>
<name>A0AAD0P825_MYCLR</name>
<evidence type="ECO:0000256" key="1">
    <source>
        <dbReference type="ARBA" id="ARBA00023002"/>
    </source>
</evidence>
<dbReference type="Proteomes" id="UP000249682">
    <property type="component" value="Chromosome"/>
</dbReference>
<reference evidence="3 4" key="1">
    <citation type="submission" date="2018-05" db="EMBL/GenBank/DDBJ databases">
        <title>Evolution of small genomes with special reference to Mycobacterium leprae.</title>
        <authorList>
            <person name="Mohanty P.S."/>
            <person name="Bansal A.K."/>
            <person name="Gupta U.D."/>
            <person name="Naaz F."/>
            <person name="Dwivedi V.D."/>
            <person name="Singh H."/>
            <person name="Gupta G."/>
            <person name="Sharma S."/>
            <person name="Arora M."/>
        </authorList>
    </citation>
    <scope>NUCLEOTIDE SEQUENCE [LARGE SCALE GENOMIC DNA]</scope>
    <source>
        <strain evidence="3 4">MRHRU-235-G</strain>
    </source>
</reference>
<dbReference type="EMBL" id="CP029543">
    <property type="protein sequence ID" value="AWV47513.1"/>
    <property type="molecule type" value="Genomic_DNA"/>
</dbReference>
<dbReference type="Gene3D" id="3.30.43.10">
    <property type="entry name" value="Uridine Diphospho-n-acetylenolpyruvylglucosamine Reductase, domain 2"/>
    <property type="match status" value="1"/>
</dbReference>
<proteinExistence type="predicted"/>
<gene>
    <name evidence="3" type="ORF">DIJ64_03685</name>
</gene>
<dbReference type="AlphaFoldDB" id="A0AAD0P825"/>
<organism evidence="3 4">
    <name type="scientific">Mycobacterium leprae</name>
    <dbReference type="NCBI Taxonomy" id="1769"/>
    <lineage>
        <taxon>Bacteria</taxon>
        <taxon>Bacillati</taxon>
        <taxon>Actinomycetota</taxon>
        <taxon>Actinomycetes</taxon>
        <taxon>Mycobacteriales</taxon>
        <taxon>Mycobacteriaceae</taxon>
        <taxon>Mycobacterium</taxon>
    </lineage>
</organism>
<dbReference type="InterPro" id="IPR006094">
    <property type="entry name" value="Oxid_FAD_bind_N"/>
</dbReference>
<dbReference type="Pfam" id="PF01565">
    <property type="entry name" value="FAD_binding_4"/>
    <property type="match status" value="1"/>
</dbReference>
<sequence length="187" mass="19913">MWNVTAGVSSRRRRRIDDWSCVWHCASYGGPGCRLGSFSPSIGGILLLSTSGTAFTLGKQVLNEYNKGSNPAAVVRVSLQTDVQKAVASATANKLKIAPSGGGHLYTGASTASGIRVLYLRGLPAAANFDSGSGNVPVTWILHLYVVPPGAGRVGVRHAIRHSARLQSSAIQRKTLSLRTLWCINQW</sequence>
<dbReference type="InterPro" id="IPR036318">
    <property type="entry name" value="FAD-bd_PCMH-like_sf"/>
</dbReference>
<keyword evidence="1" id="KW-0560">Oxidoreductase</keyword>
<dbReference type="GO" id="GO:0050660">
    <property type="term" value="F:flavin adenine dinucleotide binding"/>
    <property type="evidence" value="ECO:0007669"/>
    <property type="project" value="InterPro"/>
</dbReference>
<evidence type="ECO:0000313" key="3">
    <source>
        <dbReference type="EMBL" id="AWV47513.1"/>
    </source>
</evidence>
<protein>
    <submittedName>
        <fullName evidence="3">FAD-binding oxidoreductase</fullName>
    </submittedName>
</protein>
<accession>A0AAD0P825</accession>
<dbReference type="GO" id="GO:0016491">
    <property type="term" value="F:oxidoreductase activity"/>
    <property type="evidence" value="ECO:0007669"/>
    <property type="project" value="UniProtKB-KW"/>
</dbReference>
<feature type="domain" description="FAD linked oxidase N-terminal" evidence="2">
    <location>
        <begin position="71"/>
        <end position="131"/>
    </location>
</feature>
<dbReference type="InterPro" id="IPR016167">
    <property type="entry name" value="FAD-bd_PCMH_sub1"/>
</dbReference>
<evidence type="ECO:0000313" key="4">
    <source>
        <dbReference type="Proteomes" id="UP000249682"/>
    </source>
</evidence>
<dbReference type="SUPFAM" id="SSF56176">
    <property type="entry name" value="FAD-binding/transporter-associated domain-like"/>
    <property type="match status" value="1"/>
</dbReference>